<dbReference type="InterPro" id="IPR013249">
    <property type="entry name" value="RNA_pol_sigma70_r4_t2"/>
</dbReference>
<dbReference type="Proteomes" id="UP000279089">
    <property type="component" value="Unassembled WGS sequence"/>
</dbReference>
<sequence>MQNRRNFQEIPPGELNNKELAEALQNSDHEAFTIIFYTLMPRVLAYLTGCVKRRDLAEELTQDTFLKLWHTRTQLPDDVILTAYIFVIARNHLYNFLRRRRLEAAYEAEAASSAYLSENLEPSLEFNEIWRQYQDCLSRLDPEQKEIFILSRDHDLTYEQIAAELGINQRLVKRRMGSTLKILRKELLSLLVSL</sequence>
<name>A0A3N4MSD4_9BACT</name>
<comment type="similarity">
    <text evidence="1">Belongs to the sigma-70 factor family. ECF subfamily.</text>
</comment>
<dbReference type="SUPFAM" id="SSF88946">
    <property type="entry name" value="Sigma2 domain of RNA polymerase sigma factors"/>
    <property type="match status" value="1"/>
</dbReference>
<dbReference type="InterPro" id="IPR036388">
    <property type="entry name" value="WH-like_DNA-bd_sf"/>
</dbReference>
<proteinExistence type="inferred from homology"/>
<dbReference type="InterPro" id="IPR007627">
    <property type="entry name" value="RNA_pol_sigma70_r2"/>
</dbReference>
<keyword evidence="3" id="KW-0731">Sigma factor</keyword>
<accession>A0A3N4MSD4</accession>
<dbReference type="Pfam" id="PF08281">
    <property type="entry name" value="Sigma70_r4_2"/>
    <property type="match status" value="1"/>
</dbReference>
<dbReference type="Pfam" id="PF04542">
    <property type="entry name" value="Sigma70_r2"/>
    <property type="match status" value="1"/>
</dbReference>
<dbReference type="GO" id="GO:0003677">
    <property type="term" value="F:DNA binding"/>
    <property type="evidence" value="ECO:0007669"/>
    <property type="project" value="InterPro"/>
</dbReference>
<dbReference type="OrthoDB" id="711087at2"/>
<dbReference type="GO" id="GO:0006352">
    <property type="term" value="P:DNA-templated transcription initiation"/>
    <property type="evidence" value="ECO:0007669"/>
    <property type="project" value="InterPro"/>
</dbReference>
<reference evidence="8" key="1">
    <citation type="submission" date="2018-11" db="EMBL/GenBank/DDBJ databases">
        <title>Chitinophaga lutea sp.nov., isolate from arsenic contaminated soil.</title>
        <authorList>
            <person name="Zong Y."/>
        </authorList>
    </citation>
    <scope>NUCLEOTIDE SEQUENCE [LARGE SCALE GENOMIC DNA]</scope>
    <source>
        <strain evidence="8">YLT18</strain>
    </source>
</reference>
<evidence type="ECO:0000256" key="1">
    <source>
        <dbReference type="ARBA" id="ARBA00010641"/>
    </source>
</evidence>
<dbReference type="InterPro" id="IPR013324">
    <property type="entry name" value="RNA_pol_sigma_r3/r4-like"/>
</dbReference>
<comment type="caution">
    <text evidence="7">The sequence shown here is derived from an EMBL/GenBank/DDBJ whole genome shotgun (WGS) entry which is preliminary data.</text>
</comment>
<dbReference type="RefSeq" id="WP_120514321.1">
    <property type="nucleotide sequence ID" value="NZ_QXZY01000001.1"/>
</dbReference>
<dbReference type="InterPro" id="IPR039425">
    <property type="entry name" value="RNA_pol_sigma-70-like"/>
</dbReference>
<dbReference type="PANTHER" id="PTHR43133:SF46">
    <property type="entry name" value="RNA POLYMERASE SIGMA-70 FACTOR ECF SUBFAMILY"/>
    <property type="match status" value="1"/>
</dbReference>
<evidence type="ECO:0000313" key="7">
    <source>
        <dbReference type="EMBL" id="RPD43050.1"/>
    </source>
</evidence>
<feature type="domain" description="RNA polymerase sigma factor 70 region 4 type 2" evidence="6">
    <location>
        <begin position="131"/>
        <end position="176"/>
    </location>
</feature>
<dbReference type="NCBIfam" id="TIGR02937">
    <property type="entry name" value="sigma70-ECF"/>
    <property type="match status" value="1"/>
</dbReference>
<dbReference type="Gene3D" id="1.10.10.10">
    <property type="entry name" value="Winged helix-like DNA-binding domain superfamily/Winged helix DNA-binding domain"/>
    <property type="match status" value="1"/>
</dbReference>
<dbReference type="Gene3D" id="1.10.1740.10">
    <property type="match status" value="1"/>
</dbReference>
<dbReference type="InterPro" id="IPR014284">
    <property type="entry name" value="RNA_pol_sigma-70_dom"/>
</dbReference>
<evidence type="ECO:0000256" key="2">
    <source>
        <dbReference type="ARBA" id="ARBA00023015"/>
    </source>
</evidence>
<dbReference type="AlphaFoldDB" id="A0A3N4MSD4"/>
<evidence type="ECO:0000259" key="5">
    <source>
        <dbReference type="Pfam" id="PF04542"/>
    </source>
</evidence>
<keyword evidence="2" id="KW-0805">Transcription regulation</keyword>
<evidence type="ECO:0000313" key="8">
    <source>
        <dbReference type="Proteomes" id="UP000279089"/>
    </source>
</evidence>
<keyword evidence="4" id="KW-0804">Transcription</keyword>
<evidence type="ECO:0000256" key="3">
    <source>
        <dbReference type="ARBA" id="ARBA00023082"/>
    </source>
</evidence>
<feature type="domain" description="RNA polymerase sigma-70 region 2" evidence="5">
    <location>
        <begin position="39"/>
        <end position="101"/>
    </location>
</feature>
<dbReference type="CDD" id="cd06171">
    <property type="entry name" value="Sigma70_r4"/>
    <property type="match status" value="1"/>
</dbReference>
<organism evidence="7 8">
    <name type="scientific">Chitinophaga barathri</name>
    <dbReference type="NCBI Taxonomy" id="1647451"/>
    <lineage>
        <taxon>Bacteria</taxon>
        <taxon>Pseudomonadati</taxon>
        <taxon>Bacteroidota</taxon>
        <taxon>Chitinophagia</taxon>
        <taxon>Chitinophagales</taxon>
        <taxon>Chitinophagaceae</taxon>
        <taxon>Chitinophaga</taxon>
    </lineage>
</organism>
<evidence type="ECO:0000259" key="6">
    <source>
        <dbReference type="Pfam" id="PF08281"/>
    </source>
</evidence>
<dbReference type="InterPro" id="IPR013325">
    <property type="entry name" value="RNA_pol_sigma_r2"/>
</dbReference>
<dbReference type="EMBL" id="RMBX01000001">
    <property type="protein sequence ID" value="RPD43050.1"/>
    <property type="molecule type" value="Genomic_DNA"/>
</dbReference>
<dbReference type="GO" id="GO:0016987">
    <property type="term" value="F:sigma factor activity"/>
    <property type="evidence" value="ECO:0007669"/>
    <property type="project" value="UniProtKB-KW"/>
</dbReference>
<keyword evidence="8" id="KW-1185">Reference proteome</keyword>
<gene>
    <name evidence="7" type="ORF">EG028_01805</name>
</gene>
<evidence type="ECO:0000256" key="4">
    <source>
        <dbReference type="ARBA" id="ARBA00023163"/>
    </source>
</evidence>
<protein>
    <submittedName>
        <fullName evidence="7">Sigma-70 family RNA polymerase sigma factor</fullName>
    </submittedName>
</protein>
<dbReference type="SUPFAM" id="SSF88659">
    <property type="entry name" value="Sigma3 and sigma4 domains of RNA polymerase sigma factors"/>
    <property type="match status" value="1"/>
</dbReference>
<dbReference type="PANTHER" id="PTHR43133">
    <property type="entry name" value="RNA POLYMERASE ECF-TYPE SIGMA FACTO"/>
    <property type="match status" value="1"/>
</dbReference>